<accession>D0LGE8</accession>
<evidence type="ECO:0000256" key="1">
    <source>
        <dbReference type="SAM" id="SignalP"/>
    </source>
</evidence>
<dbReference type="InterPro" id="IPR021953">
    <property type="entry name" value="DUF3570"/>
</dbReference>
<evidence type="ECO:0000313" key="2">
    <source>
        <dbReference type="EMBL" id="ACY18173.1"/>
    </source>
</evidence>
<evidence type="ECO:0000313" key="3">
    <source>
        <dbReference type="Proteomes" id="UP000001880"/>
    </source>
</evidence>
<feature type="signal peptide" evidence="1">
    <location>
        <begin position="1"/>
        <end position="33"/>
    </location>
</feature>
<reference evidence="2 3" key="1">
    <citation type="journal article" date="2010" name="Stand. Genomic Sci.">
        <title>Complete genome sequence of Haliangium ochraceum type strain (SMP-2).</title>
        <authorList>
            <consortium name="US DOE Joint Genome Institute (JGI-PGF)"/>
            <person name="Ivanova N."/>
            <person name="Daum C."/>
            <person name="Lang E."/>
            <person name="Abt B."/>
            <person name="Kopitz M."/>
            <person name="Saunders E."/>
            <person name="Lapidus A."/>
            <person name="Lucas S."/>
            <person name="Glavina Del Rio T."/>
            <person name="Nolan M."/>
            <person name="Tice H."/>
            <person name="Copeland A."/>
            <person name="Cheng J.F."/>
            <person name="Chen F."/>
            <person name="Bruce D."/>
            <person name="Goodwin L."/>
            <person name="Pitluck S."/>
            <person name="Mavromatis K."/>
            <person name="Pati A."/>
            <person name="Mikhailova N."/>
            <person name="Chen A."/>
            <person name="Palaniappan K."/>
            <person name="Land M."/>
            <person name="Hauser L."/>
            <person name="Chang Y.J."/>
            <person name="Jeffries C.D."/>
            <person name="Detter J.C."/>
            <person name="Brettin T."/>
            <person name="Rohde M."/>
            <person name="Goker M."/>
            <person name="Bristow J."/>
            <person name="Markowitz V."/>
            <person name="Eisen J.A."/>
            <person name="Hugenholtz P."/>
            <person name="Kyrpides N.C."/>
            <person name="Klenk H.P."/>
        </authorList>
    </citation>
    <scope>NUCLEOTIDE SEQUENCE [LARGE SCALE GENOMIC DNA]</scope>
    <source>
        <strain evidence="3">DSM 14365 / CIP 107738 / JCM 11303 / AJ 13395 / SMP-2</strain>
    </source>
</reference>
<dbReference type="HOGENOM" id="CLU_739201_0_0_7"/>
<dbReference type="Proteomes" id="UP000001880">
    <property type="component" value="Chromosome"/>
</dbReference>
<dbReference type="STRING" id="502025.Hoch_5696"/>
<sequence>MQLTGVWSLRRCWLRVAGAGLLALLAAASPARAEGEIAVRGVYYKERSTRVVQPMIDARVEVAEDTELAVHSLVDVITSASVAAGADGVAFTERRYELGAGLTRVFGDYLCGVSGRFSYEPDYRSIFGGARCQVDLAQRNTTLGMALALGADALSNAGAQDALGQGMEIEGSLHTGLLSTSIAQVVSPTLVAGLTYDLMYLDGFLESPYRRVSVGDGSGGRQVAEEVPDTRLRNAIYGSLRGFVPHTRSIWIAGYRFYADDWDIRAHTPELRLIQELRPALEVHGRYRFHWQSQADFFRPVYDTLEPFRSSDVKLSQFTTHTIGLELRSALSHLGHSGWLSDARVELVFEYVVQRNRLGNAVVLHTALALPIAD</sequence>
<keyword evidence="3" id="KW-1185">Reference proteome</keyword>
<name>D0LGE8_HALO1</name>
<dbReference type="AlphaFoldDB" id="D0LGE8"/>
<dbReference type="KEGG" id="hoh:Hoch_5696"/>
<dbReference type="EMBL" id="CP001804">
    <property type="protein sequence ID" value="ACY18173.1"/>
    <property type="molecule type" value="Genomic_DNA"/>
</dbReference>
<proteinExistence type="predicted"/>
<gene>
    <name evidence="2" type="ordered locus">Hoch_5696</name>
</gene>
<protein>
    <recommendedName>
        <fullName evidence="4">DUF3570 domain-containing protein</fullName>
    </recommendedName>
</protein>
<keyword evidence="1" id="KW-0732">Signal</keyword>
<feature type="chain" id="PRO_5003010050" description="DUF3570 domain-containing protein" evidence="1">
    <location>
        <begin position="34"/>
        <end position="374"/>
    </location>
</feature>
<evidence type="ECO:0008006" key="4">
    <source>
        <dbReference type="Google" id="ProtNLM"/>
    </source>
</evidence>
<dbReference type="eggNOG" id="COG2067">
    <property type="taxonomic scope" value="Bacteria"/>
</dbReference>
<organism evidence="2 3">
    <name type="scientific">Haliangium ochraceum (strain DSM 14365 / JCM 11303 / SMP-2)</name>
    <dbReference type="NCBI Taxonomy" id="502025"/>
    <lineage>
        <taxon>Bacteria</taxon>
        <taxon>Pseudomonadati</taxon>
        <taxon>Myxococcota</taxon>
        <taxon>Polyangia</taxon>
        <taxon>Haliangiales</taxon>
        <taxon>Kofleriaceae</taxon>
        <taxon>Haliangium</taxon>
    </lineage>
</organism>
<dbReference type="RefSeq" id="WP_012830765.1">
    <property type="nucleotide sequence ID" value="NC_013440.1"/>
</dbReference>
<dbReference type="Pfam" id="PF12094">
    <property type="entry name" value="DUF3570"/>
    <property type="match status" value="1"/>
</dbReference>
<dbReference type="OrthoDB" id="5493357at2"/>